<evidence type="ECO:0000313" key="3">
    <source>
        <dbReference type="Proteomes" id="UP001153069"/>
    </source>
</evidence>
<feature type="signal peptide" evidence="1">
    <location>
        <begin position="1"/>
        <end position="21"/>
    </location>
</feature>
<dbReference type="Proteomes" id="UP001153069">
    <property type="component" value="Unassembled WGS sequence"/>
</dbReference>
<organism evidence="2 3">
    <name type="scientific">Seminavis robusta</name>
    <dbReference type="NCBI Taxonomy" id="568900"/>
    <lineage>
        <taxon>Eukaryota</taxon>
        <taxon>Sar</taxon>
        <taxon>Stramenopiles</taxon>
        <taxon>Ochrophyta</taxon>
        <taxon>Bacillariophyta</taxon>
        <taxon>Bacillariophyceae</taxon>
        <taxon>Bacillariophycidae</taxon>
        <taxon>Naviculales</taxon>
        <taxon>Naviculaceae</taxon>
        <taxon>Seminavis</taxon>
    </lineage>
</organism>
<keyword evidence="3" id="KW-1185">Reference proteome</keyword>
<keyword evidence="1" id="KW-0732">Signal</keyword>
<protein>
    <submittedName>
        <fullName evidence="2">Uncharacterized protein</fullName>
    </submittedName>
</protein>
<feature type="chain" id="PRO_5040424977" evidence="1">
    <location>
        <begin position="22"/>
        <end position="499"/>
    </location>
</feature>
<proteinExistence type="predicted"/>
<sequence length="499" mass="53346">MIKFVGLLMAAAMIMSSSVVSGSFVESRNRLPMSLSGVISELQDSVTELSTACIIPSRTLTATEKQSILQTILGGAPDANSKAMATDQGLAVCQPSSLDEIVNSAVACQGSVIFVPSNTDLTQGEGLMEMLGPAMERILSTSTSKGSLVVVCNEQMGAKVTQAKLEAAAAPILQSLTDKKTIKSLQDVFSSVTYVTANQVQDTLLANTKTSPADVMALVKTVMEQAASATPTSSMWDQKMAKQPVELAAARKLLTVYKQVLDNANRVINDATASNTALVTDFGALVDATLKQAQDTFTNENKKLLGTAVGKQLSSSLSTELTSGWMHGAFEAQLGLLQDASFATFRQALGKLRLGPTLSSDMTAIVQDTVQQFAKTVQGLLPSSGSSSGKTRAADSRAALSRRLTEFCHDRLQAAEASGQFKPVPRKGVTVGMHWLLPKPFGNDFRQEPWMTHATDNMVYVPRRPTKVTEVPEESIIQTGDWRDQVVPSPAGRDMVFMQ</sequence>
<dbReference type="EMBL" id="CAICTM010001405">
    <property type="protein sequence ID" value="CAB9523356.1"/>
    <property type="molecule type" value="Genomic_DNA"/>
</dbReference>
<dbReference type="OrthoDB" id="195668at2759"/>
<comment type="caution">
    <text evidence="2">The sequence shown here is derived from an EMBL/GenBank/DDBJ whole genome shotgun (WGS) entry which is preliminary data.</text>
</comment>
<evidence type="ECO:0000313" key="2">
    <source>
        <dbReference type="EMBL" id="CAB9523356.1"/>
    </source>
</evidence>
<reference evidence="2" key="1">
    <citation type="submission" date="2020-06" db="EMBL/GenBank/DDBJ databases">
        <authorList>
            <consortium name="Plant Systems Biology data submission"/>
        </authorList>
    </citation>
    <scope>NUCLEOTIDE SEQUENCE</scope>
    <source>
        <strain evidence="2">D6</strain>
    </source>
</reference>
<evidence type="ECO:0000256" key="1">
    <source>
        <dbReference type="SAM" id="SignalP"/>
    </source>
</evidence>
<dbReference type="AlphaFoldDB" id="A0A9N8ELD2"/>
<name>A0A9N8ELD2_9STRA</name>
<accession>A0A9N8ELD2</accession>
<gene>
    <name evidence="2" type="ORF">SEMRO_1407_G270030.1</name>
</gene>